<dbReference type="EMBL" id="LXQA010154551">
    <property type="protein sequence ID" value="MCI26647.1"/>
    <property type="molecule type" value="Genomic_DNA"/>
</dbReference>
<organism evidence="1 2">
    <name type="scientific">Trifolium medium</name>
    <dbReference type="NCBI Taxonomy" id="97028"/>
    <lineage>
        <taxon>Eukaryota</taxon>
        <taxon>Viridiplantae</taxon>
        <taxon>Streptophyta</taxon>
        <taxon>Embryophyta</taxon>
        <taxon>Tracheophyta</taxon>
        <taxon>Spermatophyta</taxon>
        <taxon>Magnoliopsida</taxon>
        <taxon>eudicotyledons</taxon>
        <taxon>Gunneridae</taxon>
        <taxon>Pentapetalae</taxon>
        <taxon>rosids</taxon>
        <taxon>fabids</taxon>
        <taxon>Fabales</taxon>
        <taxon>Fabaceae</taxon>
        <taxon>Papilionoideae</taxon>
        <taxon>50 kb inversion clade</taxon>
        <taxon>NPAAA clade</taxon>
        <taxon>Hologalegina</taxon>
        <taxon>IRL clade</taxon>
        <taxon>Trifolieae</taxon>
        <taxon>Trifolium</taxon>
    </lineage>
</organism>
<feature type="non-terminal residue" evidence="1">
    <location>
        <position position="44"/>
    </location>
</feature>
<evidence type="ECO:0000313" key="1">
    <source>
        <dbReference type="EMBL" id="MCI26647.1"/>
    </source>
</evidence>
<name>A0A392QRM9_9FABA</name>
<accession>A0A392QRM9</accession>
<protein>
    <submittedName>
        <fullName evidence="1">Uncharacterized protein</fullName>
    </submittedName>
</protein>
<dbReference type="AlphaFoldDB" id="A0A392QRM9"/>
<keyword evidence="2" id="KW-1185">Reference proteome</keyword>
<reference evidence="1 2" key="1">
    <citation type="journal article" date="2018" name="Front. Plant Sci.">
        <title>Red Clover (Trifolium pratense) and Zigzag Clover (T. medium) - A Picture of Genomic Similarities and Differences.</title>
        <authorList>
            <person name="Dluhosova J."/>
            <person name="Istvanek J."/>
            <person name="Nedelnik J."/>
            <person name="Repkova J."/>
        </authorList>
    </citation>
    <scope>NUCLEOTIDE SEQUENCE [LARGE SCALE GENOMIC DNA]</scope>
    <source>
        <strain evidence="2">cv. 10/8</strain>
        <tissue evidence="1">Leaf</tissue>
    </source>
</reference>
<dbReference type="Proteomes" id="UP000265520">
    <property type="component" value="Unassembled WGS sequence"/>
</dbReference>
<evidence type="ECO:0000313" key="2">
    <source>
        <dbReference type="Proteomes" id="UP000265520"/>
    </source>
</evidence>
<sequence length="44" mass="4989">MNSRYSNLKLLHPKKRSQQRCIIVEDENVGSDSKFRALVAVGSL</sequence>
<proteinExistence type="predicted"/>
<comment type="caution">
    <text evidence="1">The sequence shown here is derived from an EMBL/GenBank/DDBJ whole genome shotgun (WGS) entry which is preliminary data.</text>
</comment>